<organism evidence="4 5">
    <name type="scientific">Apis cerana cerana</name>
    <name type="common">Oriental honeybee</name>
    <dbReference type="NCBI Taxonomy" id="94128"/>
    <lineage>
        <taxon>Eukaryota</taxon>
        <taxon>Metazoa</taxon>
        <taxon>Ecdysozoa</taxon>
        <taxon>Arthropoda</taxon>
        <taxon>Hexapoda</taxon>
        <taxon>Insecta</taxon>
        <taxon>Pterygota</taxon>
        <taxon>Neoptera</taxon>
        <taxon>Endopterygota</taxon>
        <taxon>Hymenoptera</taxon>
        <taxon>Apocrita</taxon>
        <taxon>Aculeata</taxon>
        <taxon>Apoidea</taxon>
        <taxon>Anthophila</taxon>
        <taxon>Apidae</taxon>
        <taxon>Apis</taxon>
    </lineage>
</organism>
<dbReference type="FunFam" id="1.10.418.10:FF:000089">
    <property type="entry name" value="Spectrin beta chain"/>
    <property type="match status" value="1"/>
</dbReference>
<dbReference type="PROSITE" id="PS00019">
    <property type="entry name" value="ACTININ_1"/>
    <property type="match status" value="1"/>
</dbReference>
<gene>
    <name evidence="4" type="ORF">APICC_06410</name>
</gene>
<dbReference type="PANTHER" id="PTHR11915">
    <property type="entry name" value="SPECTRIN/FILAMIN RELATED CYTOSKELETAL PROTEIN"/>
    <property type="match status" value="1"/>
</dbReference>
<dbReference type="OrthoDB" id="7585812at2759"/>
<dbReference type="SMART" id="SM00033">
    <property type="entry name" value="CH"/>
    <property type="match status" value="1"/>
</dbReference>
<dbReference type="GO" id="GO:0003779">
    <property type="term" value="F:actin binding"/>
    <property type="evidence" value="ECO:0007669"/>
    <property type="project" value="UniProtKB-KW"/>
</dbReference>
<keyword evidence="5" id="KW-1185">Reference proteome</keyword>
<proteinExistence type="predicted"/>
<dbReference type="SUPFAM" id="SSF47576">
    <property type="entry name" value="Calponin-homology domain, CH-domain"/>
    <property type="match status" value="1"/>
</dbReference>
<dbReference type="Gene3D" id="1.10.418.10">
    <property type="entry name" value="Calponin-like domain"/>
    <property type="match status" value="2"/>
</dbReference>
<dbReference type="InterPro" id="IPR001589">
    <property type="entry name" value="Actinin_actin-bd_CS"/>
</dbReference>
<sequence>MEFELDGSLKEWVKDKPLSILQLDPADRAVLRIAGHPIREITGSDSRAQKHRKRAIIGFRNLGGETVWTGSCTCLSYMYGLLRRLVFFAYGRRLHEPLARCPGVPEVPEDISVSVIHLALLFVVGLLGSSRWDLGHKSEEPLLQTHRVCSRHYDITLEELKLFFAGIDQCVSTAYYKERLGFDPADTVAEHHREQRSQHGYEESLSKFKGQNENGFSWMMERRVENWRVEGAAAEEHRSGSTQAFWGCWAMFIEAHDERDAIQKKTFTKWVNKHLKKPRERGRMRFHMLQNVQMALDFLRYKKIKLVNIRAEDIVDGNPKLTLGLIWTIILHFQIC</sequence>
<name>A0A2A3EG51_APICC</name>
<reference evidence="4 5" key="1">
    <citation type="submission" date="2014-07" db="EMBL/GenBank/DDBJ databases">
        <title>Genomic and transcriptomic analysis on Apis cerana provide comprehensive insights into honey bee biology.</title>
        <authorList>
            <person name="Diao Q."/>
            <person name="Sun L."/>
            <person name="Zheng H."/>
            <person name="Zheng H."/>
            <person name="Xu S."/>
            <person name="Wang S."/>
            <person name="Zeng Z."/>
            <person name="Hu F."/>
            <person name="Su S."/>
            <person name="Wu J."/>
        </authorList>
    </citation>
    <scope>NUCLEOTIDE SEQUENCE [LARGE SCALE GENOMIC DNA]</scope>
    <source>
        <tissue evidence="4">Pupae without intestine</tissue>
    </source>
</reference>
<dbReference type="PROSITE" id="PS50021">
    <property type="entry name" value="CH"/>
    <property type="match status" value="1"/>
</dbReference>
<dbReference type="CDD" id="cd21188">
    <property type="entry name" value="CH_PLEC-like_rpt1"/>
    <property type="match status" value="1"/>
</dbReference>
<evidence type="ECO:0000259" key="3">
    <source>
        <dbReference type="PROSITE" id="PS50021"/>
    </source>
</evidence>
<dbReference type="InterPro" id="IPR036872">
    <property type="entry name" value="CH_dom_sf"/>
</dbReference>
<evidence type="ECO:0000313" key="4">
    <source>
        <dbReference type="EMBL" id="PBC29981.1"/>
    </source>
</evidence>
<dbReference type="STRING" id="94128.A0A2A3EG51"/>
<keyword evidence="2" id="KW-0009">Actin-binding</keyword>
<dbReference type="Pfam" id="PF00307">
    <property type="entry name" value="CH"/>
    <property type="match status" value="1"/>
</dbReference>
<evidence type="ECO:0000256" key="1">
    <source>
        <dbReference type="ARBA" id="ARBA00022737"/>
    </source>
</evidence>
<dbReference type="Proteomes" id="UP000242457">
    <property type="component" value="Unassembled WGS sequence"/>
</dbReference>
<feature type="domain" description="Calponin-homology (CH)" evidence="3">
    <location>
        <begin position="218"/>
        <end position="334"/>
    </location>
</feature>
<evidence type="ECO:0000256" key="2">
    <source>
        <dbReference type="ARBA" id="ARBA00023203"/>
    </source>
</evidence>
<accession>A0A2A3EG51</accession>
<dbReference type="PROSITE" id="PS00020">
    <property type="entry name" value="ACTININ_2"/>
    <property type="match status" value="1"/>
</dbReference>
<evidence type="ECO:0000313" key="5">
    <source>
        <dbReference type="Proteomes" id="UP000242457"/>
    </source>
</evidence>
<dbReference type="AlphaFoldDB" id="A0A2A3EG51"/>
<protein>
    <submittedName>
        <fullName evidence="4">Plectin-1</fullName>
    </submittedName>
</protein>
<keyword evidence="1" id="KW-0677">Repeat</keyword>
<dbReference type="EMBL" id="KZ288269">
    <property type="protein sequence ID" value="PBC29981.1"/>
    <property type="molecule type" value="Genomic_DNA"/>
</dbReference>
<dbReference type="InterPro" id="IPR001715">
    <property type="entry name" value="CH_dom"/>
</dbReference>